<sequence>MIKLKSLLSLFLLAVCLNVNAQRIIVIGLDGFSTEGFNGSKHPNIDMLFKKGLITLSSRPVIPSVTLPNWTSHLTGQGPEEHGITANNWTLAKHPLKAIETDANGYTPSIFKALKDKQPKAKTAFYYNWAELINPINKKYLDEVSFEENDKYQSNYAKALKFICDNKNDPTLVFLYSVHVDHAGHQHGWMSPQYIAAIEEVDVEIGRFVQQLKDDHLYEDSYFLLLSDHGGIAKGHGGVTMNEMQVPFGITGKKIKNLGNTPAFFNSNRNTSWILAKIFGLKNIPKSWTGIAPTEIFK</sequence>
<evidence type="ECO:0000256" key="1">
    <source>
        <dbReference type="SAM" id="SignalP"/>
    </source>
</evidence>
<dbReference type="EMBL" id="RAPY01000001">
    <property type="protein sequence ID" value="RKE57143.1"/>
    <property type="molecule type" value="Genomic_DNA"/>
</dbReference>
<keyword evidence="3" id="KW-1185">Reference proteome</keyword>
<dbReference type="Pfam" id="PF01663">
    <property type="entry name" value="Phosphodiest"/>
    <property type="match status" value="1"/>
</dbReference>
<keyword evidence="1" id="KW-0732">Signal</keyword>
<comment type="caution">
    <text evidence="2">The sequence shown here is derived from an EMBL/GenBank/DDBJ whole genome shotgun (WGS) entry which is preliminary data.</text>
</comment>
<protein>
    <submittedName>
        <fullName evidence="2">Type I phosphodiesterase/nucleotide pyrophosphatase</fullName>
    </submittedName>
</protein>
<dbReference type="OrthoDB" id="279982at2"/>
<evidence type="ECO:0000313" key="2">
    <source>
        <dbReference type="EMBL" id="RKE57143.1"/>
    </source>
</evidence>
<dbReference type="AlphaFoldDB" id="A0A420BK96"/>
<organism evidence="2 3">
    <name type="scientific">Sphingobacterium detergens</name>
    <dbReference type="NCBI Taxonomy" id="1145106"/>
    <lineage>
        <taxon>Bacteria</taxon>
        <taxon>Pseudomonadati</taxon>
        <taxon>Bacteroidota</taxon>
        <taxon>Sphingobacteriia</taxon>
        <taxon>Sphingobacteriales</taxon>
        <taxon>Sphingobacteriaceae</taxon>
        <taxon>Sphingobacterium</taxon>
    </lineage>
</organism>
<dbReference type="Gene3D" id="3.40.720.10">
    <property type="entry name" value="Alkaline Phosphatase, subunit A"/>
    <property type="match status" value="1"/>
</dbReference>
<reference evidence="2 3" key="1">
    <citation type="submission" date="2018-09" db="EMBL/GenBank/DDBJ databases">
        <title>Genomic Encyclopedia of Type Strains, Phase III (KMG-III): the genomes of soil and plant-associated and newly described type strains.</title>
        <authorList>
            <person name="Whitman W."/>
        </authorList>
    </citation>
    <scope>NUCLEOTIDE SEQUENCE [LARGE SCALE GENOMIC DNA]</scope>
    <source>
        <strain evidence="2 3">CECT 7938</strain>
    </source>
</reference>
<feature type="chain" id="PRO_5019498357" evidence="1">
    <location>
        <begin position="22"/>
        <end position="298"/>
    </location>
</feature>
<dbReference type="PANTHER" id="PTHR10151">
    <property type="entry name" value="ECTONUCLEOTIDE PYROPHOSPHATASE/PHOSPHODIESTERASE"/>
    <property type="match status" value="1"/>
</dbReference>
<dbReference type="PANTHER" id="PTHR10151:SF120">
    <property type="entry name" value="BIS(5'-ADENOSYL)-TRIPHOSPHATASE"/>
    <property type="match status" value="1"/>
</dbReference>
<accession>A0A420BK96</accession>
<dbReference type="GO" id="GO:0016787">
    <property type="term" value="F:hydrolase activity"/>
    <property type="evidence" value="ECO:0007669"/>
    <property type="project" value="UniProtKB-ARBA"/>
</dbReference>
<gene>
    <name evidence="2" type="ORF">DFQ12_2020</name>
</gene>
<dbReference type="InterPro" id="IPR017850">
    <property type="entry name" value="Alkaline_phosphatase_core_sf"/>
</dbReference>
<proteinExistence type="predicted"/>
<dbReference type="SUPFAM" id="SSF53649">
    <property type="entry name" value="Alkaline phosphatase-like"/>
    <property type="match status" value="1"/>
</dbReference>
<dbReference type="Proteomes" id="UP000286246">
    <property type="component" value="Unassembled WGS sequence"/>
</dbReference>
<name>A0A420BK96_SPHD1</name>
<feature type="signal peptide" evidence="1">
    <location>
        <begin position="1"/>
        <end position="21"/>
    </location>
</feature>
<dbReference type="InterPro" id="IPR002591">
    <property type="entry name" value="Phosphodiest/P_Trfase"/>
</dbReference>
<evidence type="ECO:0000313" key="3">
    <source>
        <dbReference type="Proteomes" id="UP000286246"/>
    </source>
</evidence>
<dbReference type="RefSeq" id="WP_120258727.1">
    <property type="nucleotide sequence ID" value="NZ_RAPY01000001.1"/>
</dbReference>
<dbReference type="CDD" id="cd16018">
    <property type="entry name" value="Enpp"/>
    <property type="match status" value="1"/>
</dbReference>